<dbReference type="EMBL" id="JAACJO010000006">
    <property type="protein sequence ID" value="KAF5356844.1"/>
    <property type="molecule type" value="Genomic_DNA"/>
</dbReference>
<evidence type="ECO:0000313" key="3">
    <source>
        <dbReference type="Proteomes" id="UP000559027"/>
    </source>
</evidence>
<keyword evidence="1" id="KW-0812">Transmembrane</keyword>
<accession>A0A8H5LH16</accession>
<keyword evidence="1" id="KW-0472">Membrane</keyword>
<sequence>MGEVVRDNAQLFVESIDLVGSTTLSGLFYGIGFSLYCLCAHFLYRSHSRKPYQRRHITFSLVHATVLIILATIYLVLTTQTIHISFIYHNDFPGGPVAYQETVLHSQPIYYISTIASFSLGILTLAIQIWRLRVIWSGTRYAVVIVSFAILLFIGFITFTAISITVWSLPANPISDNAAISISISAYAFGSATTIFVTLLVSVRLILIRRRHLKLLGPSESTQQYMNIVAILVESYALESAWSLTTTLLVAIDSNPVNVLFFQCENFVRVIAYFLVLYRVSRGSAWSQQTEQHLTSLCWNRDGGETSETMTERV</sequence>
<feature type="transmembrane region" description="Helical" evidence="1">
    <location>
        <begin position="142"/>
        <end position="164"/>
    </location>
</feature>
<keyword evidence="3" id="KW-1185">Reference proteome</keyword>
<reference evidence="2 3" key="1">
    <citation type="journal article" date="2020" name="ISME J.">
        <title>Uncovering the hidden diversity of litter-decomposition mechanisms in mushroom-forming fungi.</title>
        <authorList>
            <person name="Floudas D."/>
            <person name="Bentzer J."/>
            <person name="Ahren D."/>
            <person name="Johansson T."/>
            <person name="Persson P."/>
            <person name="Tunlid A."/>
        </authorList>
    </citation>
    <scope>NUCLEOTIDE SEQUENCE [LARGE SCALE GENOMIC DNA]</scope>
    <source>
        <strain evidence="2 3">CBS 146.42</strain>
    </source>
</reference>
<keyword evidence="1" id="KW-1133">Transmembrane helix</keyword>
<protein>
    <submittedName>
        <fullName evidence="2">Uncharacterized protein</fullName>
    </submittedName>
</protein>
<gene>
    <name evidence="2" type="ORF">D9756_006800</name>
</gene>
<name>A0A8H5LH16_9AGAR</name>
<proteinExistence type="predicted"/>
<evidence type="ECO:0000313" key="2">
    <source>
        <dbReference type="EMBL" id="KAF5356844.1"/>
    </source>
</evidence>
<comment type="caution">
    <text evidence="2">The sequence shown here is derived from an EMBL/GenBank/DDBJ whole genome shotgun (WGS) entry which is preliminary data.</text>
</comment>
<feature type="transmembrane region" description="Helical" evidence="1">
    <location>
        <begin position="26"/>
        <end position="44"/>
    </location>
</feature>
<feature type="transmembrane region" description="Helical" evidence="1">
    <location>
        <begin position="56"/>
        <end position="77"/>
    </location>
</feature>
<organism evidence="2 3">
    <name type="scientific">Leucocoprinus leucothites</name>
    <dbReference type="NCBI Taxonomy" id="201217"/>
    <lineage>
        <taxon>Eukaryota</taxon>
        <taxon>Fungi</taxon>
        <taxon>Dikarya</taxon>
        <taxon>Basidiomycota</taxon>
        <taxon>Agaricomycotina</taxon>
        <taxon>Agaricomycetes</taxon>
        <taxon>Agaricomycetidae</taxon>
        <taxon>Agaricales</taxon>
        <taxon>Agaricineae</taxon>
        <taxon>Agaricaceae</taxon>
        <taxon>Leucocoprinus</taxon>
    </lineage>
</organism>
<feature type="transmembrane region" description="Helical" evidence="1">
    <location>
        <begin position="184"/>
        <end position="207"/>
    </location>
</feature>
<dbReference type="AlphaFoldDB" id="A0A8H5LH16"/>
<dbReference type="OrthoDB" id="3267806at2759"/>
<dbReference type="Proteomes" id="UP000559027">
    <property type="component" value="Unassembled WGS sequence"/>
</dbReference>
<evidence type="ECO:0000256" key="1">
    <source>
        <dbReference type="SAM" id="Phobius"/>
    </source>
</evidence>
<feature type="transmembrane region" description="Helical" evidence="1">
    <location>
        <begin position="109"/>
        <end position="130"/>
    </location>
</feature>